<dbReference type="Proteomes" id="UP000195137">
    <property type="component" value="Unassembled WGS sequence"/>
</dbReference>
<dbReference type="AlphaFoldDB" id="A0A1Y3GHY1"/>
<sequence>MSKREKVNKLLSKIRYMYYQTELDGSEVNFIDFIEGLKSGGSFRGIVHTERELDISRGKVMKEDGYLLIDDGETKLAILINSNVYRGESALERIEDPDRIRYTRISDKKAEEILEKGRAAGVTL</sequence>
<proteinExistence type="predicted"/>
<name>A0A1Y3GHY1_9EURY</name>
<keyword evidence="2" id="KW-1185">Reference proteome</keyword>
<accession>A0A1Y3GHY1</accession>
<gene>
    <name evidence="1" type="ORF">AMET1_0697</name>
</gene>
<reference evidence="1 2" key="1">
    <citation type="submission" date="2016-12" db="EMBL/GenBank/DDBJ databases">
        <title>Discovery of methanogenic haloarchaea.</title>
        <authorList>
            <person name="Sorokin D.Y."/>
            <person name="Makarova K.S."/>
            <person name="Abbas B."/>
            <person name="Ferrer M."/>
            <person name="Golyshin P.N."/>
        </authorList>
    </citation>
    <scope>NUCLEOTIDE SEQUENCE [LARGE SCALE GENOMIC DNA]</scope>
    <source>
        <strain evidence="1">AMET1</strain>
    </source>
</reference>
<dbReference type="EMBL" id="MRZU01000003">
    <property type="protein sequence ID" value="OUJ19045.1"/>
    <property type="molecule type" value="Genomic_DNA"/>
</dbReference>
<organism evidence="1 2">
    <name type="scientific">Methanonatronarchaeum thermophilum</name>
    <dbReference type="NCBI Taxonomy" id="1927129"/>
    <lineage>
        <taxon>Archaea</taxon>
        <taxon>Methanobacteriati</taxon>
        <taxon>Methanobacteriota</taxon>
        <taxon>Methanonatronarchaeia</taxon>
        <taxon>Methanonatronarchaeales</taxon>
        <taxon>Methanonatronarchaeaceae</taxon>
        <taxon>Methanonatronarchaeum</taxon>
    </lineage>
</organism>
<evidence type="ECO:0000313" key="2">
    <source>
        <dbReference type="Proteomes" id="UP000195137"/>
    </source>
</evidence>
<comment type="caution">
    <text evidence="1">The sequence shown here is derived from an EMBL/GenBank/DDBJ whole genome shotgun (WGS) entry which is preliminary data.</text>
</comment>
<dbReference type="RefSeq" id="WP_086637094.1">
    <property type="nucleotide sequence ID" value="NZ_MRZU01000003.1"/>
</dbReference>
<evidence type="ECO:0000313" key="1">
    <source>
        <dbReference type="EMBL" id="OUJ19045.1"/>
    </source>
</evidence>
<protein>
    <submittedName>
        <fullName evidence="1">Uncharacterized protein</fullName>
    </submittedName>
</protein>